<dbReference type="InterPro" id="IPR046144">
    <property type="entry name" value="DUF6146"/>
</dbReference>
<dbReference type="Pfam" id="PF19643">
    <property type="entry name" value="DUF6146"/>
    <property type="match status" value="1"/>
</dbReference>
<keyword evidence="2" id="KW-1185">Reference proteome</keyword>
<evidence type="ECO:0000313" key="2">
    <source>
        <dbReference type="Proteomes" id="UP000721861"/>
    </source>
</evidence>
<evidence type="ECO:0008006" key="3">
    <source>
        <dbReference type="Google" id="ProtNLM"/>
    </source>
</evidence>
<organism evidence="1 2">
    <name type="scientific">Carboxylicivirga mesophila</name>
    <dbReference type="NCBI Taxonomy" id="1166478"/>
    <lineage>
        <taxon>Bacteria</taxon>
        <taxon>Pseudomonadati</taxon>
        <taxon>Bacteroidota</taxon>
        <taxon>Bacteroidia</taxon>
        <taxon>Marinilabiliales</taxon>
        <taxon>Marinilabiliaceae</taxon>
        <taxon>Carboxylicivirga</taxon>
    </lineage>
</organism>
<accession>A0ABS5K838</accession>
<gene>
    <name evidence="1" type="ORF">KEM09_04645</name>
</gene>
<evidence type="ECO:0000313" key="1">
    <source>
        <dbReference type="EMBL" id="MBS2210676.1"/>
    </source>
</evidence>
<comment type="caution">
    <text evidence="1">The sequence shown here is derived from an EMBL/GenBank/DDBJ whole genome shotgun (WGS) entry which is preliminary data.</text>
</comment>
<protein>
    <recommendedName>
        <fullName evidence="3">Lipoprotein</fullName>
    </recommendedName>
</protein>
<name>A0ABS5K838_9BACT</name>
<sequence length="154" mass="18504">MKTLVFFSMLVVVCIIGCKTTKTVSTDELPAQEISVESSDSTEYELIVFDPRFETFLATQPYPKEFYSDNYYQQWNYRYCIEWNIRHTNPMRYGDFYETSIPYELSVDYGLDFNFRLYQYFQFIEQEYGIVLIRRRGANVSFLRRGLLPVWCPQ</sequence>
<dbReference type="RefSeq" id="WP_212226109.1">
    <property type="nucleotide sequence ID" value="NZ_JAGUCN010000003.1"/>
</dbReference>
<reference evidence="1 2" key="1">
    <citation type="journal article" date="2014" name="Int. J. Syst. Evol. Microbiol.">
        <title>Carboxylicivirga gen. nov. in the family Marinilabiliaceae with two novel species, Carboxylicivirga mesophila sp. nov. and Carboxylicivirga taeanensis sp. nov., and reclassification of Cytophaga fermentans as Saccharicrinis fermentans gen. nov., comb. nov.</title>
        <authorList>
            <person name="Yang S.H."/>
            <person name="Seo H.S."/>
            <person name="Woo J.H."/>
            <person name="Oh H.M."/>
            <person name="Jang H."/>
            <person name="Lee J.H."/>
            <person name="Kim S.J."/>
            <person name="Kwon K.K."/>
        </authorList>
    </citation>
    <scope>NUCLEOTIDE SEQUENCE [LARGE SCALE GENOMIC DNA]</scope>
    <source>
        <strain evidence="1 2">JCM 18290</strain>
    </source>
</reference>
<dbReference type="Proteomes" id="UP000721861">
    <property type="component" value="Unassembled WGS sequence"/>
</dbReference>
<proteinExistence type="predicted"/>
<dbReference type="EMBL" id="JAGUCN010000003">
    <property type="protein sequence ID" value="MBS2210676.1"/>
    <property type="molecule type" value="Genomic_DNA"/>
</dbReference>